<reference evidence="2" key="1">
    <citation type="journal article" date="2019" name="Int. J. Syst. Evol. Microbiol.">
        <title>The Global Catalogue of Microorganisms (GCM) 10K type strain sequencing project: providing services to taxonomists for standard genome sequencing and annotation.</title>
        <authorList>
            <consortium name="The Broad Institute Genomics Platform"/>
            <consortium name="The Broad Institute Genome Sequencing Center for Infectious Disease"/>
            <person name="Wu L."/>
            <person name="Ma J."/>
        </authorList>
    </citation>
    <scope>NUCLEOTIDE SEQUENCE [LARGE SCALE GENOMIC DNA]</scope>
    <source>
        <strain evidence="2">JCM 17939</strain>
    </source>
</reference>
<dbReference type="EMBL" id="BAABHK010000014">
    <property type="protein sequence ID" value="GAA4634684.1"/>
    <property type="molecule type" value="Genomic_DNA"/>
</dbReference>
<dbReference type="SUPFAM" id="SSF53254">
    <property type="entry name" value="Phosphoglycerate mutase-like"/>
    <property type="match status" value="1"/>
</dbReference>
<dbReference type="PANTHER" id="PTHR48100:SF1">
    <property type="entry name" value="HISTIDINE PHOSPHATASE FAMILY PROTEIN-RELATED"/>
    <property type="match status" value="1"/>
</dbReference>
<dbReference type="PIRSF" id="PIRSF000709">
    <property type="entry name" value="6PFK_2-Ptase"/>
    <property type="match status" value="1"/>
</dbReference>
<dbReference type="InterPro" id="IPR029033">
    <property type="entry name" value="His_PPase_superfam"/>
</dbReference>
<evidence type="ECO:0000313" key="1">
    <source>
        <dbReference type="EMBL" id="GAA4634684.1"/>
    </source>
</evidence>
<dbReference type="PANTHER" id="PTHR48100">
    <property type="entry name" value="BROAD-SPECIFICITY PHOSPHATASE YOR283W-RELATED"/>
    <property type="match status" value="1"/>
</dbReference>
<gene>
    <name evidence="1" type="ORF">GCM10023196_077160</name>
</gene>
<dbReference type="InterPro" id="IPR013078">
    <property type="entry name" value="His_Pase_superF_clade-1"/>
</dbReference>
<organism evidence="1 2">
    <name type="scientific">Actinoallomurus vinaceus</name>
    <dbReference type="NCBI Taxonomy" id="1080074"/>
    <lineage>
        <taxon>Bacteria</taxon>
        <taxon>Bacillati</taxon>
        <taxon>Actinomycetota</taxon>
        <taxon>Actinomycetes</taxon>
        <taxon>Streptosporangiales</taxon>
        <taxon>Thermomonosporaceae</taxon>
        <taxon>Actinoallomurus</taxon>
    </lineage>
</organism>
<dbReference type="SMART" id="SM00855">
    <property type="entry name" value="PGAM"/>
    <property type="match status" value="1"/>
</dbReference>
<name>A0ABP8UN86_9ACTN</name>
<comment type="caution">
    <text evidence="1">The sequence shown here is derived from an EMBL/GenBank/DDBJ whole genome shotgun (WGS) entry which is preliminary data.</text>
</comment>
<dbReference type="CDD" id="cd07067">
    <property type="entry name" value="HP_PGM_like"/>
    <property type="match status" value="1"/>
</dbReference>
<dbReference type="Gene3D" id="3.40.50.1240">
    <property type="entry name" value="Phosphoglycerate mutase-like"/>
    <property type="match status" value="1"/>
</dbReference>
<dbReference type="Pfam" id="PF00300">
    <property type="entry name" value="His_Phos_1"/>
    <property type="match status" value="1"/>
</dbReference>
<proteinExistence type="predicted"/>
<evidence type="ECO:0000313" key="2">
    <source>
        <dbReference type="Proteomes" id="UP001501442"/>
    </source>
</evidence>
<protein>
    <submittedName>
        <fullName evidence="1">Histidine phosphatase family protein</fullName>
    </submittedName>
</protein>
<dbReference type="Proteomes" id="UP001501442">
    <property type="component" value="Unassembled WGS sequence"/>
</dbReference>
<sequence length="224" mass="24950">MARHGQSTANVAGQEAEANGLHAVDLALRDADVPLSPLGREQATALGRRLAALPPDERPTVVLSSPYLRARDTARLALDQLPDPPPIVLDERLRDREIGVLYLLTQRGVEARYPEEVERKRRLGKFYYRPPAGESWADVALRLRSVLADVEREHPGGRVLIVAHDAIVVLTRYIVEHLSEDELLDVERTLVANGSLTIWAREEGELRLVTFNDTEHLKDAGLTP</sequence>
<dbReference type="InterPro" id="IPR050275">
    <property type="entry name" value="PGM_Phosphatase"/>
</dbReference>
<accession>A0ABP8UN86</accession>
<keyword evidence="2" id="KW-1185">Reference proteome</keyword>